<keyword evidence="3" id="KW-1185">Reference proteome</keyword>
<dbReference type="SMART" id="SM00855">
    <property type="entry name" value="PGAM"/>
    <property type="match status" value="1"/>
</dbReference>
<dbReference type="SUPFAM" id="SSF53254">
    <property type="entry name" value="Phosphoglycerate mutase-like"/>
    <property type="match status" value="1"/>
</dbReference>
<organism evidence="2 3">
    <name type="scientific">Streptomyces natalensis ATCC 27448</name>
    <dbReference type="NCBI Taxonomy" id="1240678"/>
    <lineage>
        <taxon>Bacteria</taxon>
        <taxon>Bacillati</taxon>
        <taxon>Actinomycetota</taxon>
        <taxon>Actinomycetes</taxon>
        <taxon>Kitasatosporales</taxon>
        <taxon>Streptomycetaceae</taxon>
        <taxon>Streptomyces</taxon>
    </lineage>
</organism>
<dbReference type="RefSeq" id="WP_030064997.1">
    <property type="nucleotide sequence ID" value="NZ_JRKI01000029.1"/>
</dbReference>
<protein>
    <submittedName>
        <fullName evidence="2">Phosphohistidine phosphatase</fullName>
    </submittedName>
</protein>
<evidence type="ECO:0000313" key="2">
    <source>
        <dbReference type="EMBL" id="KIZ16167.1"/>
    </source>
</evidence>
<gene>
    <name evidence="2" type="ORF">SNA_23485</name>
</gene>
<reference evidence="2 3" key="1">
    <citation type="submission" date="2014-09" db="EMBL/GenBank/DDBJ databases">
        <title>Draft genome sequence of Streptomyces natalensis ATCC 27448, producer of the antifungal pimaricin.</title>
        <authorList>
            <person name="Mendes M.V."/>
            <person name="Beites T."/>
            <person name="Pires S."/>
            <person name="Santos C.L."/>
            <person name="Moradas-Ferreira P."/>
        </authorList>
    </citation>
    <scope>NUCLEOTIDE SEQUENCE [LARGE SCALE GENOMIC DNA]</scope>
    <source>
        <strain evidence="2 3">ATCC 27448</strain>
    </source>
</reference>
<dbReference type="Gene3D" id="3.40.50.1240">
    <property type="entry name" value="Phosphoglycerate mutase-like"/>
    <property type="match status" value="1"/>
</dbReference>
<comment type="caution">
    <text evidence="2">The sequence shown here is derived from an EMBL/GenBank/DDBJ whole genome shotgun (WGS) entry which is preliminary data.</text>
</comment>
<sequence>MSSAPDSRPTRPGPFRLVVLRHAKSAWPEVEDRDRPLAPRGRRDAPAAGRRLADAGCLPDAVVCSPSRRTRETWELVAAQFAAAPPVTFDDRVYGASAARLLDVVRETPAGVRTLLLIGHQPGVQDLVLSLAGGGDDEALARVREKFPTSGLAVLESPAPWPEFGAGGAVLRDFAVPRGVKHTRGE</sequence>
<feature type="compositionally biased region" description="Basic and acidic residues" evidence="1">
    <location>
        <begin position="30"/>
        <end position="45"/>
    </location>
</feature>
<dbReference type="InterPro" id="IPR029033">
    <property type="entry name" value="His_PPase_superfam"/>
</dbReference>
<dbReference type="PANTHER" id="PTHR47623:SF1">
    <property type="entry name" value="OS09G0287300 PROTEIN"/>
    <property type="match status" value="1"/>
</dbReference>
<proteinExistence type="predicted"/>
<dbReference type="PATRIC" id="fig|1240678.4.peg.5001"/>
<evidence type="ECO:0000313" key="3">
    <source>
        <dbReference type="Proteomes" id="UP000032458"/>
    </source>
</evidence>
<dbReference type="AlphaFoldDB" id="A0A0D7CL35"/>
<dbReference type="Pfam" id="PF00300">
    <property type="entry name" value="His_Phos_1"/>
    <property type="match status" value="1"/>
</dbReference>
<dbReference type="InterPro" id="IPR013078">
    <property type="entry name" value="His_Pase_superF_clade-1"/>
</dbReference>
<dbReference type="EMBL" id="JRKI01000029">
    <property type="protein sequence ID" value="KIZ16167.1"/>
    <property type="molecule type" value="Genomic_DNA"/>
</dbReference>
<name>A0A0D7CL35_9ACTN</name>
<evidence type="ECO:0000256" key="1">
    <source>
        <dbReference type="SAM" id="MobiDB-lite"/>
    </source>
</evidence>
<dbReference type="CDD" id="cd07067">
    <property type="entry name" value="HP_PGM_like"/>
    <property type="match status" value="1"/>
</dbReference>
<dbReference type="PANTHER" id="PTHR47623">
    <property type="entry name" value="OS09G0287300 PROTEIN"/>
    <property type="match status" value="1"/>
</dbReference>
<dbReference type="Proteomes" id="UP000032458">
    <property type="component" value="Unassembled WGS sequence"/>
</dbReference>
<feature type="region of interest" description="Disordered" evidence="1">
    <location>
        <begin position="28"/>
        <end position="49"/>
    </location>
</feature>
<accession>A0A0D7CL35</accession>